<gene>
    <name evidence="2" type="ORF">PMIN01_02715</name>
</gene>
<evidence type="ECO:0000256" key="1">
    <source>
        <dbReference type="SAM" id="MobiDB-lite"/>
    </source>
</evidence>
<keyword evidence="3" id="KW-1185">Reference proteome</keyword>
<feature type="compositionally biased region" description="Basic and acidic residues" evidence="1">
    <location>
        <begin position="119"/>
        <end position="128"/>
    </location>
</feature>
<name>A0A9P6KV77_9PLEO</name>
<feature type="region of interest" description="Disordered" evidence="1">
    <location>
        <begin position="540"/>
        <end position="596"/>
    </location>
</feature>
<comment type="caution">
    <text evidence="2">The sequence shown here is derived from an EMBL/GenBank/DDBJ whole genome shotgun (WGS) entry which is preliminary data.</text>
</comment>
<evidence type="ECO:0000313" key="2">
    <source>
        <dbReference type="EMBL" id="KAF9740080.1"/>
    </source>
</evidence>
<dbReference type="EMBL" id="WJXW01000002">
    <property type="protein sequence ID" value="KAF9740080.1"/>
    <property type="molecule type" value="Genomic_DNA"/>
</dbReference>
<dbReference type="OrthoDB" id="3792445at2759"/>
<dbReference type="AlphaFoldDB" id="A0A9P6KV77"/>
<feature type="compositionally biased region" description="Basic and acidic residues" evidence="1">
    <location>
        <begin position="488"/>
        <end position="515"/>
    </location>
</feature>
<accession>A0A9P6KV77</accession>
<feature type="region of interest" description="Disordered" evidence="1">
    <location>
        <begin position="307"/>
        <end position="456"/>
    </location>
</feature>
<feature type="compositionally biased region" description="Basic and acidic residues" evidence="1">
    <location>
        <begin position="365"/>
        <end position="391"/>
    </location>
</feature>
<feature type="region of interest" description="Disordered" evidence="1">
    <location>
        <begin position="472"/>
        <end position="515"/>
    </location>
</feature>
<feature type="compositionally biased region" description="Basic and acidic residues" evidence="1">
    <location>
        <begin position="400"/>
        <end position="409"/>
    </location>
</feature>
<reference evidence="2" key="1">
    <citation type="journal article" date="2020" name="Mol. Plant Microbe Interact.">
        <title>Genome Sequence of the Biocontrol Agent Coniothyrium minitans strain Conio (IMI 134523).</title>
        <authorList>
            <person name="Patel D."/>
            <person name="Shittu T.A."/>
            <person name="Baroncelli R."/>
            <person name="Muthumeenakshi S."/>
            <person name="Osborne T.H."/>
            <person name="Janganan T.K."/>
            <person name="Sreenivasaprasad S."/>
        </authorList>
    </citation>
    <scope>NUCLEOTIDE SEQUENCE</scope>
    <source>
        <strain evidence="2">Conio</strain>
    </source>
</reference>
<feature type="compositionally biased region" description="Polar residues" evidence="1">
    <location>
        <begin position="246"/>
        <end position="267"/>
    </location>
</feature>
<feature type="compositionally biased region" description="Basic and acidic residues" evidence="1">
    <location>
        <begin position="582"/>
        <end position="596"/>
    </location>
</feature>
<feature type="compositionally biased region" description="Basic and acidic residues" evidence="1">
    <location>
        <begin position="540"/>
        <end position="552"/>
    </location>
</feature>
<evidence type="ECO:0000313" key="3">
    <source>
        <dbReference type="Proteomes" id="UP000756921"/>
    </source>
</evidence>
<feature type="compositionally biased region" description="Basic and acidic residues" evidence="1">
    <location>
        <begin position="447"/>
        <end position="456"/>
    </location>
</feature>
<feature type="region of interest" description="Disordered" evidence="1">
    <location>
        <begin position="180"/>
        <end position="281"/>
    </location>
</feature>
<feature type="region of interest" description="Disordered" evidence="1">
    <location>
        <begin position="1"/>
        <end position="138"/>
    </location>
</feature>
<organism evidence="2 3">
    <name type="scientific">Paraphaeosphaeria minitans</name>
    <dbReference type="NCBI Taxonomy" id="565426"/>
    <lineage>
        <taxon>Eukaryota</taxon>
        <taxon>Fungi</taxon>
        <taxon>Dikarya</taxon>
        <taxon>Ascomycota</taxon>
        <taxon>Pezizomycotina</taxon>
        <taxon>Dothideomycetes</taxon>
        <taxon>Pleosporomycetidae</taxon>
        <taxon>Pleosporales</taxon>
        <taxon>Massarineae</taxon>
        <taxon>Didymosphaeriaceae</taxon>
        <taxon>Paraphaeosphaeria</taxon>
    </lineage>
</organism>
<feature type="compositionally biased region" description="Polar residues" evidence="1">
    <location>
        <begin position="61"/>
        <end position="86"/>
    </location>
</feature>
<proteinExistence type="predicted"/>
<dbReference type="Proteomes" id="UP000756921">
    <property type="component" value="Unassembled WGS sequence"/>
</dbReference>
<feature type="compositionally biased region" description="Basic and acidic residues" evidence="1">
    <location>
        <begin position="563"/>
        <end position="575"/>
    </location>
</feature>
<protein>
    <submittedName>
        <fullName evidence="2">Uncharacterized protein</fullName>
    </submittedName>
</protein>
<feature type="compositionally biased region" description="Basic and acidic residues" evidence="1">
    <location>
        <begin position="313"/>
        <end position="322"/>
    </location>
</feature>
<feature type="compositionally biased region" description="Basic and acidic residues" evidence="1">
    <location>
        <begin position="333"/>
        <end position="355"/>
    </location>
</feature>
<sequence length="596" mass="67384">MGGGPKASAANLEPLGKRRRFGNPADYSSTKACASPAHEVRSVNDMAPISSCAKDSRSAPLLSTAQTTTSHTESKVNATLSDTASAQVGKPSVSYLPNAEPPSSTTGTAATGPIVNRRNVKDSHEPIKRAPSPRTRLETSARALALAQEWQAKFKALPKKPPMPYSLHQVITREQSVRMVNERSMLNKPVPQPSPFGKSELQGRDSIATGEIDEEPRKRRRKSGPESQASAANLEPLGGSRRGYFPNTSADGSPNLSGFQQQSSQVTPVDMPALGIQKPKPDVSVDAVGLSRSTQHIPVDLETVAAPKNLTTKAEDVGRSAAREFQCPLPPRNDTHLPTRNEKTGDDDRFEDDFRKRKRTRSPYRPRDDYKEAGHREDPDQRHDSSRDRLLSRARFPTNSRKELTETHPRGSQPSLASGARNDPVTHSERARAPARYQNEREDIEDYSNRDRRLDSRLRDYSFRERSFKRSHSYLRDRSASPRRSHHDRQSNRDHARDRGDDHLKRGENDLHSHNGTELRSWADYQDLEYRHRDTRYSYDEASRSARYERGHHQQSRSSDQYLRSEHRLDYRGDSIHPVAGKHQDDRRRARDFNRR</sequence>